<dbReference type="EMBL" id="QRDZ01000017">
    <property type="protein sequence ID" value="RED75076.1"/>
    <property type="molecule type" value="Genomic_DNA"/>
</dbReference>
<gene>
    <name evidence="9" type="ORF">DFP98_11748</name>
</gene>
<keyword evidence="5 7" id="KW-1133">Transmembrane helix</keyword>
<protein>
    <submittedName>
        <fullName evidence="9">Putative aldouronate transport system permease protein</fullName>
    </submittedName>
</protein>
<dbReference type="PROSITE" id="PS50928">
    <property type="entry name" value="ABC_TM1"/>
    <property type="match status" value="1"/>
</dbReference>
<dbReference type="InterPro" id="IPR000515">
    <property type="entry name" value="MetI-like"/>
</dbReference>
<name>A0A3D9JNP8_9BACL</name>
<keyword evidence="4 7" id="KW-0812">Transmembrane</keyword>
<comment type="subcellular location">
    <subcellularLocation>
        <location evidence="1 7">Cell membrane</location>
        <topology evidence="1 7">Multi-pass membrane protein</topology>
    </subcellularLocation>
</comment>
<dbReference type="CDD" id="cd06261">
    <property type="entry name" value="TM_PBP2"/>
    <property type="match status" value="1"/>
</dbReference>
<comment type="similarity">
    <text evidence="7">Belongs to the binding-protein-dependent transport system permease family.</text>
</comment>
<dbReference type="Proteomes" id="UP000256977">
    <property type="component" value="Unassembled WGS sequence"/>
</dbReference>
<evidence type="ECO:0000313" key="10">
    <source>
        <dbReference type="Proteomes" id="UP000256977"/>
    </source>
</evidence>
<evidence type="ECO:0000256" key="5">
    <source>
        <dbReference type="ARBA" id="ARBA00022989"/>
    </source>
</evidence>
<dbReference type="PANTHER" id="PTHR30193">
    <property type="entry name" value="ABC TRANSPORTER PERMEASE PROTEIN"/>
    <property type="match status" value="1"/>
</dbReference>
<feature type="domain" description="ABC transmembrane type-1" evidence="8">
    <location>
        <begin position="83"/>
        <end position="299"/>
    </location>
</feature>
<feature type="transmembrane region" description="Helical" evidence="7">
    <location>
        <begin position="278"/>
        <end position="303"/>
    </location>
</feature>
<organism evidence="9 10">
    <name type="scientific">Cohnella phaseoli</name>
    <dbReference type="NCBI Taxonomy" id="456490"/>
    <lineage>
        <taxon>Bacteria</taxon>
        <taxon>Bacillati</taxon>
        <taxon>Bacillota</taxon>
        <taxon>Bacilli</taxon>
        <taxon>Bacillales</taxon>
        <taxon>Paenibacillaceae</taxon>
        <taxon>Cohnella</taxon>
    </lineage>
</organism>
<dbReference type="AlphaFoldDB" id="A0A3D9JNP8"/>
<proteinExistence type="inferred from homology"/>
<feature type="transmembrane region" description="Helical" evidence="7">
    <location>
        <begin position="120"/>
        <end position="143"/>
    </location>
</feature>
<dbReference type="OrthoDB" id="9785836at2"/>
<evidence type="ECO:0000256" key="3">
    <source>
        <dbReference type="ARBA" id="ARBA00022475"/>
    </source>
</evidence>
<comment type="caution">
    <text evidence="9">The sequence shown here is derived from an EMBL/GenBank/DDBJ whole genome shotgun (WGS) entry which is preliminary data.</text>
</comment>
<evidence type="ECO:0000313" key="9">
    <source>
        <dbReference type="EMBL" id="RED75076.1"/>
    </source>
</evidence>
<feature type="transmembrane region" description="Helical" evidence="7">
    <location>
        <begin position="216"/>
        <end position="241"/>
    </location>
</feature>
<dbReference type="SUPFAM" id="SSF161098">
    <property type="entry name" value="MetI-like"/>
    <property type="match status" value="1"/>
</dbReference>
<dbReference type="RefSeq" id="WP_116062500.1">
    <property type="nucleotide sequence ID" value="NZ_QRDZ01000017.1"/>
</dbReference>
<evidence type="ECO:0000256" key="7">
    <source>
        <dbReference type="RuleBase" id="RU363032"/>
    </source>
</evidence>
<keyword evidence="6 7" id="KW-0472">Membrane</keyword>
<dbReference type="GO" id="GO:0055085">
    <property type="term" value="P:transmembrane transport"/>
    <property type="evidence" value="ECO:0007669"/>
    <property type="project" value="InterPro"/>
</dbReference>
<feature type="transmembrane region" description="Helical" evidence="7">
    <location>
        <begin position="23"/>
        <end position="41"/>
    </location>
</feature>
<dbReference type="Pfam" id="PF00528">
    <property type="entry name" value="BPD_transp_1"/>
    <property type="match status" value="1"/>
</dbReference>
<reference evidence="9 10" key="1">
    <citation type="submission" date="2018-07" db="EMBL/GenBank/DDBJ databases">
        <title>Genomic Encyclopedia of Type Strains, Phase III (KMG-III): the genomes of soil and plant-associated and newly described type strains.</title>
        <authorList>
            <person name="Whitman W."/>
        </authorList>
    </citation>
    <scope>NUCLEOTIDE SEQUENCE [LARGE SCALE GENOMIC DNA]</scope>
    <source>
        <strain evidence="9 10">CECT 7287</strain>
    </source>
</reference>
<dbReference type="PANTHER" id="PTHR30193:SF44">
    <property type="entry name" value="LACTOSE TRANSPORT SYSTEM PERMEASE PROTEIN LACF"/>
    <property type="match status" value="1"/>
</dbReference>
<keyword evidence="3" id="KW-1003">Cell membrane</keyword>
<keyword evidence="2 7" id="KW-0813">Transport</keyword>
<evidence type="ECO:0000259" key="8">
    <source>
        <dbReference type="PROSITE" id="PS50928"/>
    </source>
</evidence>
<feature type="transmembrane region" description="Helical" evidence="7">
    <location>
        <begin position="172"/>
        <end position="195"/>
    </location>
</feature>
<evidence type="ECO:0000256" key="1">
    <source>
        <dbReference type="ARBA" id="ARBA00004651"/>
    </source>
</evidence>
<feature type="transmembrane region" description="Helical" evidence="7">
    <location>
        <begin position="87"/>
        <end position="108"/>
    </location>
</feature>
<dbReference type="Gene3D" id="1.10.3720.10">
    <property type="entry name" value="MetI-like"/>
    <property type="match status" value="1"/>
</dbReference>
<sequence>MAYVTNRKRRRDGFLREILKNKMLYLMTVPGIAFFLIFNYVPMYGLLIAFKSYNIQDGILGSPWIGWKNFEFYFKSIYAAQTTFNTLFLNGLFIGIGLVVQVTIAILLNEIGSAAAKKWFQSALFFPYFLSWIIVSAFVYNLLSDNGTLNSLLEIMNLPTVAWFNETDKWRLILVLAYLWKSTGFYVVVYLAAIVGIDSELYEAAKIDGTNRFQNILYVTLPGILPTIVIMLLLSIGRIFYGDFQMIYSLVGDNGMLLPVTDVIDTYVFRAMRVSGEFGMATAVGLYQAVLGFVLVSASNLLVKKYDKDMALY</sequence>
<dbReference type="InterPro" id="IPR051393">
    <property type="entry name" value="ABC_transporter_permease"/>
</dbReference>
<dbReference type="GO" id="GO:0005886">
    <property type="term" value="C:plasma membrane"/>
    <property type="evidence" value="ECO:0007669"/>
    <property type="project" value="UniProtKB-SubCell"/>
</dbReference>
<dbReference type="InterPro" id="IPR035906">
    <property type="entry name" value="MetI-like_sf"/>
</dbReference>
<accession>A0A3D9JNP8</accession>
<evidence type="ECO:0000256" key="6">
    <source>
        <dbReference type="ARBA" id="ARBA00023136"/>
    </source>
</evidence>
<evidence type="ECO:0000256" key="4">
    <source>
        <dbReference type="ARBA" id="ARBA00022692"/>
    </source>
</evidence>
<keyword evidence="10" id="KW-1185">Reference proteome</keyword>
<evidence type="ECO:0000256" key="2">
    <source>
        <dbReference type="ARBA" id="ARBA00022448"/>
    </source>
</evidence>